<keyword evidence="3" id="KW-1185">Reference proteome</keyword>
<organism evidence="2 3">
    <name type="scientific">Deinococcus budaensis</name>
    <dbReference type="NCBI Taxonomy" id="1665626"/>
    <lineage>
        <taxon>Bacteria</taxon>
        <taxon>Thermotogati</taxon>
        <taxon>Deinococcota</taxon>
        <taxon>Deinococci</taxon>
        <taxon>Deinococcales</taxon>
        <taxon>Deinococcaceae</taxon>
        <taxon>Deinococcus</taxon>
    </lineage>
</organism>
<gene>
    <name evidence="2" type="ORF">HNQ09_001818</name>
</gene>
<dbReference type="EMBL" id="JACHFN010000006">
    <property type="protein sequence ID" value="MBB5234380.1"/>
    <property type="molecule type" value="Genomic_DNA"/>
</dbReference>
<evidence type="ECO:0000313" key="3">
    <source>
        <dbReference type="Proteomes" id="UP000525389"/>
    </source>
</evidence>
<protein>
    <submittedName>
        <fullName evidence="2">Uncharacterized protein</fullName>
    </submittedName>
</protein>
<accession>A0A7W8LQ96</accession>
<proteinExistence type="predicted"/>
<name>A0A7W8LQ96_9DEIO</name>
<feature type="chain" id="PRO_5030607235" evidence="1">
    <location>
        <begin position="27"/>
        <end position="241"/>
    </location>
</feature>
<evidence type="ECO:0000256" key="1">
    <source>
        <dbReference type="SAM" id="SignalP"/>
    </source>
</evidence>
<feature type="signal peptide" evidence="1">
    <location>
        <begin position="1"/>
        <end position="26"/>
    </location>
</feature>
<dbReference type="AlphaFoldDB" id="A0A7W8LQ96"/>
<dbReference type="Proteomes" id="UP000525389">
    <property type="component" value="Unassembled WGS sequence"/>
</dbReference>
<comment type="caution">
    <text evidence="2">The sequence shown here is derived from an EMBL/GenBank/DDBJ whole genome shotgun (WGS) entry which is preliminary data.</text>
</comment>
<sequence>MWAVRFSLLTVAALSGAALMSASVRAAPSIPALPAGWPSRMAAMLPQPGQSVQPMEWRSSGLTVELPQRVAQLGGDREALRAALTKVARGELPEYDQRLGISRAEFDSYLVFQSSLAPVGKRLKLPLTREGNRLKFGDASGLGGVLRGLVLDLTTGELRTPEGFGGRPQPFTPLTDQERRLAVRSGLEWNIRGNNPYTQNGVKATLRLLHLASGQFVLDYDRFSMLRGATSQGRVILQYTR</sequence>
<dbReference type="RefSeq" id="WP_184028145.1">
    <property type="nucleotide sequence ID" value="NZ_JACHFN010000006.1"/>
</dbReference>
<evidence type="ECO:0000313" key="2">
    <source>
        <dbReference type="EMBL" id="MBB5234380.1"/>
    </source>
</evidence>
<reference evidence="2 3" key="1">
    <citation type="submission" date="2020-08" db="EMBL/GenBank/DDBJ databases">
        <title>Genomic Encyclopedia of Type Strains, Phase IV (KMG-IV): sequencing the most valuable type-strain genomes for metagenomic binning, comparative biology and taxonomic classification.</title>
        <authorList>
            <person name="Goeker M."/>
        </authorList>
    </citation>
    <scope>NUCLEOTIDE SEQUENCE [LARGE SCALE GENOMIC DNA]</scope>
    <source>
        <strain evidence="2 3">DSM 101791</strain>
    </source>
</reference>
<keyword evidence="1" id="KW-0732">Signal</keyword>